<name>A0A485PFU9_LYNPA</name>
<dbReference type="InterPro" id="IPR029064">
    <property type="entry name" value="Ribosomal_eL30-like_sf"/>
</dbReference>
<keyword evidence="1" id="KW-0687">Ribonucleoprotein</keyword>
<proteinExistence type="predicted"/>
<dbReference type="EMBL" id="CAAGRJ010036724">
    <property type="protein sequence ID" value="VFV45055.1"/>
    <property type="molecule type" value="Genomic_DNA"/>
</dbReference>
<keyword evidence="2" id="KW-1185">Reference proteome</keyword>
<gene>
    <name evidence="1" type="ORF">LYPA_23C000664</name>
</gene>
<organism evidence="1 2">
    <name type="scientific">Lynx pardinus</name>
    <name type="common">Iberian lynx</name>
    <name type="synonym">Felis pardina</name>
    <dbReference type="NCBI Taxonomy" id="191816"/>
    <lineage>
        <taxon>Eukaryota</taxon>
        <taxon>Metazoa</taxon>
        <taxon>Chordata</taxon>
        <taxon>Craniata</taxon>
        <taxon>Vertebrata</taxon>
        <taxon>Euteleostomi</taxon>
        <taxon>Mammalia</taxon>
        <taxon>Eutheria</taxon>
        <taxon>Laurasiatheria</taxon>
        <taxon>Carnivora</taxon>
        <taxon>Feliformia</taxon>
        <taxon>Felidae</taxon>
        <taxon>Felinae</taxon>
        <taxon>Lynx</taxon>
    </lineage>
</organism>
<dbReference type="Proteomes" id="UP000386466">
    <property type="component" value="Unassembled WGS sequence"/>
</dbReference>
<evidence type="ECO:0000313" key="1">
    <source>
        <dbReference type="EMBL" id="VFV45055.1"/>
    </source>
</evidence>
<sequence length="60" mass="6697">VNWENKGALDKLVETIGTNDNDRYDDIHLYWGGSILGPKLMAHITKLEKAKSKELATNLG</sequence>
<feature type="non-terminal residue" evidence="1">
    <location>
        <position position="1"/>
    </location>
</feature>
<dbReference type="AlphaFoldDB" id="A0A485PFU9"/>
<reference evidence="1 2" key="1">
    <citation type="submission" date="2019-01" db="EMBL/GenBank/DDBJ databases">
        <authorList>
            <person name="Alioto T."/>
            <person name="Alioto T."/>
        </authorList>
    </citation>
    <scope>NUCLEOTIDE SEQUENCE [LARGE SCALE GENOMIC DNA]</scope>
</reference>
<dbReference type="Gene3D" id="3.30.1330.30">
    <property type="match status" value="1"/>
</dbReference>
<accession>A0A485PFU9</accession>
<keyword evidence="1" id="KW-0689">Ribosomal protein</keyword>
<protein>
    <submittedName>
        <fullName evidence="1">60s ribosomal protein l7a-like</fullName>
    </submittedName>
</protein>
<dbReference type="GO" id="GO:0005840">
    <property type="term" value="C:ribosome"/>
    <property type="evidence" value="ECO:0007669"/>
    <property type="project" value="UniProtKB-KW"/>
</dbReference>
<evidence type="ECO:0000313" key="2">
    <source>
        <dbReference type="Proteomes" id="UP000386466"/>
    </source>
</evidence>